<keyword evidence="1" id="KW-0812">Transmembrane</keyword>
<reference evidence="2" key="1">
    <citation type="submission" date="2022-08" db="EMBL/GenBank/DDBJ databases">
        <authorList>
            <consortium name="DOE Joint Genome Institute"/>
            <person name="Min B."/>
            <person name="Riley R."/>
            <person name="Sierra-Patev S."/>
            <person name="Naranjo-Ortiz M."/>
            <person name="Looney B."/>
            <person name="Konkel Z."/>
            <person name="Slot J.C."/>
            <person name="Sakamoto Y."/>
            <person name="Steenwyk J.L."/>
            <person name="Rokas A."/>
            <person name="Carro J."/>
            <person name="Camarero S."/>
            <person name="Ferreira P."/>
            <person name="Molpeceres G."/>
            <person name="Ruiz-Duenas F.J."/>
            <person name="Serrano A."/>
            <person name="Henrissat B."/>
            <person name="Drula E."/>
            <person name="Hughes K.W."/>
            <person name="Mata J.L."/>
            <person name="Ishikawa N.K."/>
            <person name="Vargas-Isla R."/>
            <person name="Ushijima S."/>
            <person name="Smith C.A."/>
            <person name="Ahrendt S."/>
            <person name="Andreopoulos W."/>
            <person name="He G."/>
            <person name="Labutti K."/>
            <person name="Lipzen A."/>
            <person name="Ng V."/>
            <person name="Sandor L."/>
            <person name="Barry K."/>
            <person name="Martinez A.T."/>
            <person name="Xiao Y."/>
            <person name="Gibbons J.G."/>
            <person name="Terashima K."/>
            <person name="Hibbett D.S."/>
            <person name="Grigoriev I.V."/>
        </authorList>
    </citation>
    <scope>NUCLEOTIDE SEQUENCE</scope>
    <source>
        <strain evidence="2">TFB7829</strain>
    </source>
</reference>
<protein>
    <submittedName>
        <fullName evidence="2">Uncharacterized protein</fullName>
    </submittedName>
</protein>
<evidence type="ECO:0000256" key="1">
    <source>
        <dbReference type="SAM" id="Phobius"/>
    </source>
</evidence>
<proteinExistence type="predicted"/>
<dbReference type="Proteomes" id="UP001163850">
    <property type="component" value="Unassembled WGS sequence"/>
</dbReference>
<name>A0AA38UR52_9AGAR</name>
<accession>A0AA38UR52</accession>
<dbReference type="AlphaFoldDB" id="A0AA38UR52"/>
<feature type="transmembrane region" description="Helical" evidence="1">
    <location>
        <begin position="148"/>
        <end position="168"/>
    </location>
</feature>
<gene>
    <name evidence="2" type="ORF">F5890DRAFT_1475314</name>
</gene>
<evidence type="ECO:0000313" key="2">
    <source>
        <dbReference type="EMBL" id="KAJ3983455.1"/>
    </source>
</evidence>
<organism evidence="2 3">
    <name type="scientific">Lentinula detonsa</name>
    <dbReference type="NCBI Taxonomy" id="2804962"/>
    <lineage>
        <taxon>Eukaryota</taxon>
        <taxon>Fungi</taxon>
        <taxon>Dikarya</taxon>
        <taxon>Basidiomycota</taxon>
        <taxon>Agaricomycotina</taxon>
        <taxon>Agaricomycetes</taxon>
        <taxon>Agaricomycetidae</taxon>
        <taxon>Agaricales</taxon>
        <taxon>Marasmiineae</taxon>
        <taxon>Omphalotaceae</taxon>
        <taxon>Lentinula</taxon>
    </lineage>
</organism>
<dbReference type="EMBL" id="MU802021">
    <property type="protein sequence ID" value="KAJ3983455.1"/>
    <property type="molecule type" value="Genomic_DNA"/>
</dbReference>
<comment type="caution">
    <text evidence="2">The sequence shown here is derived from an EMBL/GenBank/DDBJ whole genome shotgun (WGS) entry which is preliminary data.</text>
</comment>
<keyword evidence="1" id="KW-0472">Membrane</keyword>
<evidence type="ECO:0000313" key="3">
    <source>
        <dbReference type="Proteomes" id="UP001163850"/>
    </source>
</evidence>
<keyword evidence="1" id="KW-1133">Transmembrane helix</keyword>
<sequence>MYTSSSAERTSIPESRHQVLYIAFAEFLFSITFLVVGIFLLYTLGRLIPFRGDVGEQILDVDAVALNLHIFAYFFLGLSTTLGSRSLVAMFCSMILAQLVFGLGSGIYCLSILFNDPGDIISRLLHNKCSHLDHFSKAFCERTPMMKYLTLALFMQMWLIEILGVYYAQGYVQELLDEETDGVKEVDYEFDYDYAYYGDC</sequence>
<feature type="transmembrane region" description="Helical" evidence="1">
    <location>
        <begin position="88"/>
        <end position="114"/>
    </location>
</feature>
<feature type="transmembrane region" description="Helical" evidence="1">
    <location>
        <begin position="20"/>
        <end position="42"/>
    </location>
</feature>
<feature type="transmembrane region" description="Helical" evidence="1">
    <location>
        <begin position="63"/>
        <end position="82"/>
    </location>
</feature>